<feature type="transmembrane region" description="Helical" evidence="2">
    <location>
        <begin position="29"/>
        <end position="50"/>
    </location>
</feature>
<dbReference type="Pfam" id="PF08237">
    <property type="entry name" value="PE-PPE"/>
    <property type="match status" value="1"/>
</dbReference>
<dbReference type="EMBL" id="JYNX01000062">
    <property type="protein sequence ID" value="KMO72749.1"/>
    <property type="molecule type" value="Genomic_DNA"/>
</dbReference>
<keyword evidence="2" id="KW-0812">Transmembrane</keyword>
<proteinExistence type="predicted"/>
<evidence type="ECO:0000256" key="1">
    <source>
        <dbReference type="SAM" id="MobiDB-lite"/>
    </source>
</evidence>
<dbReference type="PATRIC" id="fig|1800.3.peg.4762"/>
<feature type="compositionally biased region" description="Low complexity" evidence="1">
    <location>
        <begin position="388"/>
        <end position="403"/>
    </location>
</feature>
<dbReference type="Gene3D" id="3.40.50.1820">
    <property type="entry name" value="alpha/beta hydrolase"/>
    <property type="match status" value="1"/>
</dbReference>
<keyword evidence="2" id="KW-0472">Membrane</keyword>
<dbReference type="SUPFAM" id="SSF53474">
    <property type="entry name" value="alpha/beta-Hydrolases"/>
    <property type="match status" value="1"/>
</dbReference>
<evidence type="ECO:0000259" key="3">
    <source>
        <dbReference type="Pfam" id="PF08237"/>
    </source>
</evidence>
<keyword evidence="5" id="KW-1185">Reference proteome</keyword>
<feature type="compositionally biased region" description="Basic and acidic residues" evidence="1">
    <location>
        <begin position="404"/>
        <end position="419"/>
    </location>
</feature>
<dbReference type="OrthoDB" id="4568361at2"/>
<feature type="compositionally biased region" description="Low complexity" evidence="1">
    <location>
        <begin position="423"/>
        <end position="436"/>
    </location>
</feature>
<comment type="caution">
    <text evidence="4">The sequence shown here is derived from an EMBL/GenBank/DDBJ whole genome shotgun (WGS) entry which is preliminary data.</text>
</comment>
<feature type="region of interest" description="Disordered" evidence="1">
    <location>
        <begin position="1"/>
        <end position="24"/>
    </location>
</feature>
<sequence>MGNRRAGTQGRHRKHKPESGKRGVRRAKAALSAIGMAGVAVVGAALLATAPSMSVSPQLLATLHYLRGTNIGYQPTQQEYEDFIGVVVNGTAAPKPDLPYEKVDYNAGFRPFSHGGFKDLTFDDSVAEGVANLAAAQPAPGDIIFGFSQGAAVASQYKADHTGNTYVLVANPNRPNGGILERFEGLHIPILDVTFNGATPDNGDYTIDVARQYDGWADFPTYLWNPVAIANAFAGMALVHGNTQFQLTEGDLEAARNSGDSDYYQFDAKSNTAYYVVKTYPIPLLMPLDPFLPDPVIAALDAPLRKFIETAYNRDDYSVPMRATLFPRRQATAAVESVDEPAVAPAQQRSAPEPEPQVGEEPQETAAKRTAWQPRKHLRAVADDEPASDTTDTDTAGSSTTTKSETETDAPAKADKAPTTEHSAAAAGSAAEQAAS</sequence>
<feature type="domain" description="PE-PPE" evidence="3">
    <location>
        <begin position="101"/>
        <end position="312"/>
    </location>
</feature>
<protein>
    <submittedName>
        <fullName evidence="4">Putative PPE family protein PPE42</fullName>
    </submittedName>
</protein>
<dbReference type="Proteomes" id="UP000036176">
    <property type="component" value="Unassembled WGS sequence"/>
</dbReference>
<feature type="compositionally biased region" description="Basic residues" evidence="1">
    <location>
        <begin position="10"/>
        <end position="24"/>
    </location>
</feature>
<evidence type="ECO:0000256" key="2">
    <source>
        <dbReference type="SAM" id="Phobius"/>
    </source>
</evidence>
<dbReference type="AlphaFoldDB" id="A0A0J6VRC5"/>
<evidence type="ECO:0000313" key="5">
    <source>
        <dbReference type="Proteomes" id="UP000036176"/>
    </source>
</evidence>
<keyword evidence="2" id="KW-1133">Transmembrane helix</keyword>
<dbReference type="InterPro" id="IPR013228">
    <property type="entry name" value="PE-PPE_C"/>
</dbReference>
<evidence type="ECO:0000313" key="4">
    <source>
        <dbReference type="EMBL" id="KMO72749.1"/>
    </source>
</evidence>
<dbReference type="InterPro" id="IPR029058">
    <property type="entry name" value="AB_hydrolase_fold"/>
</dbReference>
<reference evidence="4 5" key="1">
    <citation type="journal article" date="2015" name="Genome Biol. Evol.">
        <title>Characterization of Three Mycobacterium spp. with Potential Use in Bioremediation by Genome Sequencing and Comparative Genomics.</title>
        <authorList>
            <person name="Das S."/>
            <person name="Pettersson B.M."/>
            <person name="Behra P.R."/>
            <person name="Ramesh M."/>
            <person name="Dasgupta S."/>
            <person name="Bhattacharya A."/>
            <person name="Kirsebom L.A."/>
        </authorList>
    </citation>
    <scope>NUCLEOTIDE SEQUENCE [LARGE SCALE GENOMIC DNA]</scope>
    <source>
        <strain evidence="4 5">DSM 44219</strain>
    </source>
</reference>
<name>A0A0J6VRC5_MYCCU</name>
<feature type="region of interest" description="Disordered" evidence="1">
    <location>
        <begin position="332"/>
        <end position="436"/>
    </location>
</feature>
<gene>
    <name evidence="4" type="ORF">MCHUDSM44219_04735</name>
</gene>
<organism evidence="4 5">
    <name type="scientific">Mycolicibacterium chubuense</name>
    <name type="common">Mycobacterium chubuense</name>
    <dbReference type="NCBI Taxonomy" id="1800"/>
    <lineage>
        <taxon>Bacteria</taxon>
        <taxon>Bacillati</taxon>
        <taxon>Actinomycetota</taxon>
        <taxon>Actinomycetes</taxon>
        <taxon>Mycobacteriales</taxon>
        <taxon>Mycobacteriaceae</taxon>
        <taxon>Mycolicibacterium</taxon>
    </lineage>
</organism>
<accession>A0A0J6VRC5</accession>